<name>A0ABW0EL67_9PSEU</name>
<dbReference type="Pfam" id="PF13472">
    <property type="entry name" value="Lipase_GDSL_2"/>
    <property type="match status" value="1"/>
</dbReference>
<feature type="region of interest" description="Disordered" evidence="1">
    <location>
        <begin position="233"/>
        <end position="255"/>
    </location>
</feature>
<proteinExistence type="predicted"/>
<reference evidence="4" key="1">
    <citation type="journal article" date="2019" name="Int. J. Syst. Evol. Microbiol.">
        <title>The Global Catalogue of Microorganisms (GCM) 10K type strain sequencing project: providing services to taxonomists for standard genome sequencing and annotation.</title>
        <authorList>
            <consortium name="The Broad Institute Genomics Platform"/>
            <consortium name="The Broad Institute Genome Sequencing Center for Infectious Disease"/>
            <person name="Wu L."/>
            <person name="Ma J."/>
        </authorList>
    </citation>
    <scope>NUCLEOTIDE SEQUENCE [LARGE SCALE GENOMIC DNA]</scope>
    <source>
        <strain evidence="4">CCUG 59778</strain>
    </source>
</reference>
<dbReference type="InterPro" id="IPR053140">
    <property type="entry name" value="GDSL_Rv0518-like"/>
</dbReference>
<keyword evidence="3" id="KW-0378">Hydrolase</keyword>
<gene>
    <name evidence="3" type="ORF">ACFPM7_11050</name>
</gene>
<dbReference type="RefSeq" id="WP_378246710.1">
    <property type="nucleotide sequence ID" value="NZ_JBHSKF010000004.1"/>
</dbReference>
<evidence type="ECO:0000259" key="2">
    <source>
        <dbReference type="Pfam" id="PF13472"/>
    </source>
</evidence>
<dbReference type="EMBL" id="JBHSKF010000004">
    <property type="protein sequence ID" value="MFC5287587.1"/>
    <property type="molecule type" value="Genomic_DNA"/>
</dbReference>
<protein>
    <submittedName>
        <fullName evidence="3">SGNH/GDSL hydrolase family protein</fullName>
        <ecNumber evidence="3">3.1.-.-</ecNumber>
    </submittedName>
</protein>
<dbReference type="SUPFAM" id="SSF52266">
    <property type="entry name" value="SGNH hydrolase"/>
    <property type="match status" value="1"/>
</dbReference>
<dbReference type="InterPro" id="IPR036514">
    <property type="entry name" value="SGNH_hydro_sf"/>
</dbReference>
<accession>A0ABW0EL67</accession>
<dbReference type="EC" id="3.1.-.-" evidence="3"/>
<dbReference type="PANTHER" id="PTHR43784:SF2">
    <property type="entry name" value="GDSL-LIKE LIPASE_ACYLHYDROLASE, PUTATIVE (AFU_ORTHOLOGUE AFUA_2G00820)-RELATED"/>
    <property type="match status" value="1"/>
</dbReference>
<keyword evidence="4" id="KW-1185">Reference proteome</keyword>
<feature type="domain" description="SGNH hydrolase-type esterase" evidence="2">
    <location>
        <begin position="9"/>
        <end position="182"/>
    </location>
</feature>
<dbReference type="Gene3D" id="3.40.50.1110">
    <property type="entry name" value="SGNH hydrolase"/>
    <property type="match status" value="1"/>
</dbReference>
<organism evidence="3 4">
    <name type="scientific">Actinokineospora guangxiensis</name>
    <dbReference type="NCBI Taxonomy" id="1490288"/>
    <lineage>
        <taxon>Bacteria</taxon>
        <taxon>Bacillati</taxon>
        <taxon>Actinomycetota</taxon>
        <taxon>Actinomycetes</taxon>
        <taxon>Pseudonocardiales</taxon>
        <taxon>Pseudonocardiaceae</taxon>
        <taxon>Actinokineospora</taxon>
    </lineage>
</organism>
<evidence type="ECO:0000313" key="3">
    <source>
        <dbReference type="EMBL" id="MFC5287587.1"/>
    </source>
</evidence>
<dbReference type="Proteomes" id="UP001596157">
    <property type="component" value="Unassembled WGS sequence"/>
</dbReference>
<evidence type="ECO:0000313" key="4">
    <source>
        <dbReference type="Proteomes" id="UP001596157"/>
    </source>
</evidence>
<dbReference type="GO" id="GO:0016787">
    <property type="term" value="F:hydrolase activity"/>
    <property type="evidence" value="ECO:0007669"/>
    <property type="project" value="UniProtKB-KW"/>
</dbReference>
<sequence>MSTHTTFVAVGDSFTEGMSDELPDGTCRGWADLVAARLAQDTPGFRYANLAVRGKLVGQIVDEQVGLAADMRPDLASFAGGMNDVMRPGCDIDRVLGRIDEAAARLTEGSGKLLMFRVIDPTRRMRSSARLLPRITKLIDGVDAAAERHGAVVVDLFSQRVFDSPALWAEDRIHLNAEGHRRVAEAVLCALGADPAFDWNATVPPAPPLPWTLRAKAELRWARTHVVPWIGRRLTGRSSGDNRPPKRPQLSPLQD</sequence>
<dbReference type="InterPro" id="IPR013830">
    <property type="entry name" value="SGNH_hydro"/>
</dbReference>
<dbReference type="CDD" id="cd01832">
    <property type="entry name" value="SGNH_hydrolase_like_1"/>
    <property type="match status" value="1"/>
</dbReference>
<dbReference type="PANTHER" id="PTHR43784">
    <property type="entry name" value="GDSL-LIKE LIPASE/ACYLHYDROLASE, PUTATIVE (AFU_ORTHOLOGUE AFUA_2G00820)-RELATED"/>
    <property type="match status" value="1"/>
</dbReference>
<evidence type="ECO:0000256" key="1">
    <source>
        <dbReference type="SAM" id="MobiDB-lite"/>
    </source>
</evidence>
<comment type="caution">
    <text evidence="3">The sequence shown here is derived from an EMBL/GenBank/DDBJ whole genome shotgun (WGS) entry which is preliminary data.</text>
</comment>